<evidence type="ECO:0000256" key="1">
    <source>
        <dbReference type="SAM" id="MobiDB-lite"/>
    </source>
</evidence>
<evidence type="ECO:0000313" key="2">
    <source>
        <dbReference type="EMBL" id="KAK2589160.1"/>
    </source>
</evidence>
<gene>
    <name evidence="2" type="ORF">KPH14_001978</name>
</gene>
<accession>A0AAD9VXU3</accession>
<evidence type="ECO:0000313" key="3">
    <source>
        <dbReference type="Proteomes" id="UP001258017"/>
    </source>
</evidence>
<keyword evidence="3" id="KW-1185">Reference proteome</keyword>
<reference evidence="2" key="1">
    <citation type="submission" date="2021-08" db="EMBL/GenBank/DDBJ databases">
        <authorList>
            <person name="Misof B."/>
            <person name="Oliver O."/>
            <person name="Podsiadlowski L."/>
            <person name="Donath A."/>
            <person name="Peters R."/>
            <person name="Mayer C."/>
            <person name="Rust J."/>
            <person name="Gunkel S."/>
            <person name="Lesny P."/>
            <person name="Martin S."/>
            <person name="Oeyen J.P."/>
            <person name="Petersen M."/>
            <person name="Panagiotis P."/>
            <person name="Wilbrandt J."/>
            <person name="Tanja T."/>
        </authorList>
    </citation>
    <scope>NUCLEOTIDE SEQUENCE</scope>
    <source>
        <strain evidence="2">GBR_01_08_01A</strain>
        <tissue evidence="2">Thorax + abdomen</tissue>
    </source>
</reference>
<comment type="caution">
    <text evidence="2">The sequence shown here is derived from an EMBL/GenBank/DDBJ whole genome shotgun (WGS) entry which is preliminary data.</text>
</comment>
<protein>
    <submittedName>
        <fullName evidence="2">Uncharacterized protein</fullName>
    </submittedName>
</protein>
<reference evidence="2" key="2">
    <citation type="journal article" date="2023" name="Commun. Biol.">
        <title>Intrasexual cuticular hydrocarbon dimorphism in a wasp sheds light on hydrocarbon biosynthesis genes in Hymenoptera.</title>
        <authorList>
            <person name="Moris V.C."/>
            <person name="Podsiadlowski L."/>
            <person name="Martin S."/>
            <person name="Oeyen J.P."/>
            <person name="Donath A."/>
            <person name="Petersen M."/>
            <person name="Wilbrandt J."/>
            <person name="Misof B."/>
            <person name="Liedtke D."/>
            <person name="Thamm M."/>
            <person name="Scheiner R."/>
            <person name="Schmitt T."/>
            <person name="Niehuis O."/>
        </authorList>
    </citation>
    <scope>NUCLEOTIDE SEQUENCE</scope>
    <source>
        <strain evidence="2">GBR_01_08_01A</strain>
    </source>
</reference>
<feature type="region of interest" description="Disordered" evidence="1">
    <location>
        <begin position="87"/>
        <end position="108"/>
    </location>
</feature>
<name>A0AAD9VXU3_9HYME</name>
<feature type="compositionally biased region" description="Acidic residues" evidence="1">
    <location>
        <begin position="92"/>
        <end position="108"/>
    </location>
</feature>
<proteinExistence type="predicted"/>
<dbReference type="Proteomes" id="UP001258017">
    <property type="component" value="Unassembled WGS sequence"/>
</dbReference>
<organism evidence="2 3">
    <name type="scientific">Odynerus spinipes</name>
    <dbReference type="NCBI Taxonomy" id="1348599"/>
    <lineage>
        <taxon>Eukaryota</taxon>
        <taxon>Metazoa</taxon>
        <taxon>Ecdysozoa</taxon>
        <taxon>Arthropoda</taxon>
        <taxon>Hexapoda</taxon>
        <taxon>Insecta</taxon>
        <taxon>Pterygota</taxon>
        <taxon>Neoptera</taxon>
        <taxon>Endopterygota</taxon>
        <taxon>Hymenoptera</taxon>
        <taxon>Apocrita</taxon>
        <taxon>Aculeata</taxon>
        <taxon>Vespoidea</taxon>
        <taxon>Vespidae</taxon>
        <taxon>Eumeninae</taxon>
        <taxon>Odynerus</taxon>
    </lineage>
</organism>
<dbReference type="EMBL" id="JAIFRP010000002">
    <property type="protein sequence ID" value="KAK2589160.1"/>
    <property type="molecule type" value="Genomic_DNA"/>
</dbReference>
<sequence length="108" mass="12241">MVARDRLNDRAVNWGKSQDWCKAFHGGGKNFSSDSLSSPAEPPRVMTSQRDQRISQDDSFTERRLLGWNPAGRCYRSGLKISGALHDGIQVETEEIEEEEKEEEDSRA</sequence>
<dbReference type="AlphaFoldDB" id="A0AAD9VXU3"/>
<feature type="region of interest" description="Disordered" evidence="1">
    <location>
        <begin position="29"/>
        <end position="58"/>
    </location>
</feature>